<dbReference type="SUPFAM" id="SSF48239">
    <property type="entry name" value="Terpenoid cyclases/Protein prenyltransferases"/>
    <property type="match status" value="1"/>
</dbReference>
<dbReference type="GO" id="GO:0005953">
    <property type="term" value="C:CAAX-protein geranylgeranyltransferase complex"/>
    <property type="evidence" value="ECO:0007669"/>
    <property type="project" value="InterPro"/>
</dbReference>
<keyword evidence="11" id="KW-0460">Magnesium</keyword>
<dbReference type="InterPro" id="IPR041960">
    <property type="entry name" value="GGTase_I_beta"/>
</dbReference>
<keyword evidence="6" id="KW-0637">Prenyltransferase</keyword>
<feature type="non-terminal residue" evidence="17">
    <location>
        <position position="343"/>
    </location>
</feature>
<dbReference type="EC" id="2.5.1.59" evidence="4"/>
<reference evidence="17 18" key="1">
    <citation type="submission" date="2024-05" db="EMBL/GenBank/DDBJ databases">
        <authorList>
            <person name="Wallberg A."/>
        </authorList>
    </citation>
    <scope>NUCLEOTIDE SEQUENCE [LARGE SCALE GENOMIC DNA]</scope>
</reference>
<keyword evidence="8" id="KW-0479">Metal-binding</keyword>
<organism evidence="17 18">
    <name type="scientific">Meganyctiphanes norvegica</name>
    <name type="common">Northern krill</name>
    <name type="synonym">Thysanopoda norvegica</name>
    <dbReference type="NCBI Taxonomy" id="48144"/>
    <lineage>
        <taxon>Eukaryota</taxon>
        <taxon>Metazoa</taxon>
        <taxon>Ecdysozoa</taxon>
        <taxon>Arthropoda</taxon>
        <taxon>Crustacea</taxon>
        <taxon>Multicrustacea</taxon>
        <taxon>Malacostraca</taxon>
        <taxon>Eumalacostraca</taxon>
        <taxon>Eucarida</taxon>
        <taxon>Euphausiacea</taxon>
        <taxon>Euphausiidae</taxon>
        <taxon>Meganyctiphanes</taxon>
    </lineage>
</organism>
<comment type="caution">
    <text evidence="17">The sequence shown here is derived from an EMBL/GenBank/DDBJ whole genome shotgun (WGS) entry which is preliminary data.</text>
</comment>
<comment type="catalytic activity">
    <reaction evidence="13">
        <text>geranylgeranyl diphosphate + L-cysteinyl-[protein] = S-geranylgeranyl-L-cysteinyl-[protein] + diphosphate</text>
        <dbReference type="Rhea" id="RHEA:21240"/>
        <dbReference type="Rhea" id="RHEA-COMP:10131"/>
        <dbReference type="Rhea" id="RHEA-COMP:11537"/>
        <dbReference type="ChEBI" id="CHEBI:29950"/>
        <dbReference type="ChEBI" id="CHEBI:33019"/>
        <dbReference type="ChEBI" id="CHEBI:57533"/>
        <dbReference type="ChEBI" id="CHEBI:86021"/>
        <dbReference type="EC" id="2.5.1.59"/>
    </reaction>
</comment>
<evidence type="ECO:0000256" key="6">
    <source>
        <dbReference type="ARBA" id="ARBA00022602"/>
    </source>
</evidence>
<name>A0AAV2SJY5_MEGNR</name>
<evidence type="ECO:0000256" key="5">
    <source>
        <dbReference type="ARBA" id="ARBA00020603"/>
    </source>
</evidence>
<dbReference type="InterPro" id="IPR045089">
    <property type="entry name" value="PGGT1B-like"/>
</dbReference>
<dbReference type="AlphaFoldDB" id="A0AAV2SJY5"/>
<dbReference type="EMBL" id="CAXKWB010074253">
    <property type="protein sequence ID" value="CAL4197840.1"/>
    <property type="molecule type" value="Genomic_DNA"/>
</dbReference>
<dbReference type="Pfam" id="PF00432">
    <property type="entry name" value="Prenyltrans"/>
    <property type="match status" value="1"/>
</dbReference>
<dbReference type="CDD" id="cd02895">
    <property type="entry name" value="GGTase-I"/>
    <property type="match status" value="1"/>
</dbReference>
<keyword evidence="10" id="KW-0862">Zinc</keyword>
<keyword evidence="7" id="KW-0808">Transferase</keyword>
<comment type="similarity">
    <text evidence="3">Belongs to the protein prenyltransferase subunit beta family.</text>
</comment>
<evidence type="ECO:0000256" key="4">
    <source>
        <dbReference type="ARBA" id="ARBA00012700"/>
    </source>
</evidence>
<comment type="cofactor">
    <cofactor evidence="1">
        <name>Mg(2+)</name>
        <dbReference type="ChEBI" id="CHEBI:18420"/>
    </cofactor>
</comment>
<dbReference type="GO" id="GO:0046872">
    <property type="term" value="F:metal ion binding"/>
    <property type="evidence" value="ECO:0007669"/>
    <property type="project" value="UniProtKB-KW"/>
</dbReference>
<evidence type="ECO:0000313" key="17">
    <source>
        <dbReference type="EMBL" id="CAL4197840.1"/>
    </source>
</evidence>
<dbReference type="Proteomes" id="UP001497623">
    <property type="component" value="Unassembled WGS sequence"/>
</dbReference>
<protein>
    <recommendedName>
        <fullName evidence="5">Geranylgeranyl transferase type-1 subunit beta</fullName>
        <ecNumber evidence="4">2.5.1.59</ecNumber>
    </recommendedName>
    <alternativeName>
        <fullName evidence="12">Geranylgeranyl transferase type I subunit beta</fullName>
    </alternativeName>
    <alternativeName>
        <fullName evidence="15">Type I protein geranyl-geranyltransferase subunit beta</fullName>
    </alternativeName>
</protein>
<feature type="domain" description="Prenyltransferase alpha-alpha toroid" evidence="16">
    <location>
        <begin position="8"/>
        <end position="320"/>
    </location>
</feature>
<keyword evidence="9" id="KW-0677">Repeat</keyword>
<dbReference type="InterPro" id="IPR001330">
    <property type="entry name" value="Prenyltrans"/>
</dbReference>
<evidence type="ECO:0000256" key="15">
    <source>
        <dbReference type="ARBA" id="ARBA00078363"/>
    </source>
</evidence>
<proteinExistence type="inferred from homology"/>
<evidence type="ECO:0000256" key="12">
    <source>
        <dbReference type="ARBA" id="ARBA00031713"/>
    </source>
</evidence>
<dbReference type="PANTHER" id="PTHR11774">
    <property type="entry name" value="GERANYLGERANYL TRANSFERASE TYPE BETA SUBUNIT"/>
    <property type="match status" value="1"/>
</dbReference>
<dbReference type="PANTHER" id="PTHR11774:SF4">
    <property type="entry name" value="GERANYLGERANYL TRANSFERASE TYPE-1 SUBUNIT BETA"/>
    <property type="match status" value="1"/>
</dbReference>
<evidence type="ECO:0000313" key="18">
    <source>
        <dbReference type="Proteomes" id="UP001497623"/>
    </source>
</evidence>
<evidence type="ECO:0000259" key="16">
    <source>
        <dbReference type="Pfam" id="PF00432"/>
    </source>
</evidence>
<dbReference type="FunFam" id="1.50.10.20:FF:000005">
    <property type="entry name" value="Geranylgeranyl transferase type-1 subunit beta"/>
    <property type="match status" value="1"/>
</dbReference>
<evidence type="ECO:0000256" key="7">
    <source>
        <dbReference type="ARBA" id="ARBA00022679"/>
    </source>
</evidence>
<evidence type="ECO:0000256" key="1">
    <source>
        <dbReference type="ARBA" id="ARBA00001946"/>
    </source>
</evidence>
<evidence type="ECO:0000256" key="3">
    <source>
        <dbReference type="ARBA" id="ARBA00010497"/>
    </source>
</evidence>
<evidence type="ECO:0000256" key="11">
    <source>
        <dbReference type="ARBA" id="ARBA00022842"/>
    </source>
</evidence>
<dbReference type="Gene3D" id="1.50.10.20">
    <property type="match status" value="1"/>
</dbReference>
<comment type="cofactor">
    <cofactor evidence="2">
        <name>Zn(2+)</name>
        <dbReference type="ChEBI" id="CHEBI:29105"/>
    </cofactor>
</comment>
<gene>
    <name evidence="17" type="ORF">MNOR_LOCUS37320</name>
</gene>
<keyword evidence="18" id="KW-1185">Reference proteome</keyword>
<accession>A0AAV2SJY5</accession>
<evidence type="ECO:0000256" key="2">
    <source>
        <dbReference type="ARBA" id="ARBA00001947"/>
    </source>
</evidence>
<dbReference type="GO" id="GO:0004662">
    <property type="term" value="F:CAAX-protein geranylgeranyltransferase activity"/>
    <property type="evidence" value="ECO:0007669"/>
    <property type="project" value="UniProtKB-EC"/>
</dbReference>
<evidence type="ECO:0000256" key="14">
    <source>
        <dbReference type="ARBA" id="ARBA00065714"/>
    </source>
</evidence>
<evidence type="ECO:0000256" key="8">
    <source>
        <dbReference type="ARBA" id="ARBA00022723"/>
    </source>
</evidence>
<evidence type="ECO:0000256" key="13">
    <source>
        <dbReference type="ARBA" id="ARBA00050428"/>
    </source>
</evidence>
<comment type="subunit">
    <text evidence="14">Heterodimer of FNTA and PGGT1B. PGGT1B mediates interaction with substrate peptides.</text>
</comment>
<evidence type="ECO:0000256" key="9">
    <source>
        <dbReference type="ARBA" id="ARBA00022737"/>
    </source>
</evidence>
<dbReference type="InterPro" id="IPR008930">
    <property type="entry name" value="Terpenoid_cyclase/PrenylTrfase"/>
</dbReference>
<sequence length="343" mass="37404">MSGNELIFLRKRHIKFFQRCLQVLPSSSVTFDTTRMTVLFFTVSGLDLLNSLEELGTKERNEIIEWIYSLQVIPKEGQDDLSVGGFRGGSSLAGNHCEEDYLGNVAQFDNGHIAMTYTALASLLILGDDLSRVNRNAVLAHVAALQCTDGSFYSSVGGSENDMRFVYCAAAICYILQDFSTINVEGAVKYITHSLSYEGAMGQGINLESHGGSTYCAVAALHLMGELDRALSSKQRARLVRWLVLRQDSCNGSGLQGRPNKPPDTCYTFWVGASLKLLNCLEYIELAALRSFVLSTQDPITGGLAKYPDTHPDGLHTYLGERICLTAISSGGSLVVDKSSQVS</sequence>
<evidence type="ECO:0000256" key="10">
    <source>
        <dbReference type="ARBA" id="ARBA00022833"/>
    </source>
</evidence>